<dbReference type="AlphaFoldDB" id="A0A947DFB1"/>
<comment type="caution">
    <text evidence="1">The sequence shown here is derived from an EMBL/GenBank/DDBJ whole genome shotgun (WGS) entry which is preliminary data.</text>
</comment>
<organism evidence="1 2">
    <name type="scientific">Leptothoe spongobia TAU-MAC 1115</name>
    <dbReference type="NCBI Taxonomy" id="1967444"/>
    <lineage>
        <taxon>Bacteria</taxon>
        <taxon>Bacillati</taxon>
        <taxon>Cyanobacteriota</taxon>
        <taxon>Cyanophyceae</taxon>
        <taxon>Nodosilineales</taxon>
        <taxon>Cymatolegaceae</taxon>
        <taxon>Leptothoe</taxon>
        <taxon>Leptothoe spongobia</taxon>
    </lineage>
</organism>
<protein>
    <submittedName>
        <fullName evidence="1">Uncharacterized protein</fullName>
    </submittedName>
</protein>
<gene>
    <name evidence="1" type="ORF">IXB50_05410</name>
</gene>
<reference evidence="1" key="2">
    <citation type="journal article" date="2021" name="Mar. Drugs">
        <title>Genome Reduction and Secondary Metabolism of the Marine Sponge-Associated Cyanobacterium Leptothoe.</title>
        <authorList>
            <person name="Konstantinou D."/>
            <person name="Popin R.V."/>
            <person name="Fewer D.P."/>
            <person name="Sivonen K."/>
            <person name="Gkelis S."/>
        </authorList>
    </citation>
    <scope>NUCLEOTIDE SEQUENCE</scope>
    <source>
        <strain evidence="1">TAU-MAC 1115</strain>
    </source>
</reference>
<proteinExistence type="predicted"/>
<dbReference type="RefSeq" id="WP_215607928.1">
    <property type="nucleotide sequence ID" value="NZ_JADOES010000007.1"/>
</dbReference>
<dbReference type="Proteomes" id="UP000717364">
    <property type="component" value="Unassembled WGS sequence"/>
</dbReference>
<sequence>MDTNAKILLSALASDVIPSSKVTSVVSTLTMSHANEYVDIQGIARAFHNPKLLRQLRTSKHEASGSSYSLNINEAFVTYETYPIGQTQILYKSPFPGELQARLAIESIIDRFLDYLLKEHQIVVLNESDRHVQVFIPGQTIPDFEEQWDKFLKKVAFSAFGDSRLQMPGLVQTFIIMLNAVTLSGRGFSTLDVPILTKEQAEVLAAWYFAVIQQVDRRQRNRQKQIDSIQEELKSSDLKEKERQSKEKELDDKEVMQAKEAKKYTENFEKSFAGLINNQTELWKELHQLDTKLSDSSLPKKDQRKLYKQRDKVASKITFPEKWLLEKRSLLKEIGCQPFKFVFRDRELHSEKFQSITEIAKRFDRKATDQINSTRGDIFTQCITEMYRLLELDEKDLDSLPPPLLASKPPLLANRLAGDDSKEFCYSCGVGLDPKKAKWQVLRFMFERPSQRRQSSNREGRPHICASCSALAFASPLKVTDESIILRLLPIDQASTASIKLQDYVRMLTSKEVHLSAGKYIVLTSDRTNKGDLAASKLGQVQYALAKVASIFPQEVLKDFRFKLILQGSDIELRSRHLLFIKGLMESYGQSIIIAGKEINISLGDAIRYIQQDLPYLADYSLVKVSSISNHLMIEQTRSIYWEELKGFMDSNSRLTKRAKLYQDVAALTGLTYAFVESLERVAEKSLEQQKDPKYTAREVGKIIEKADDVTAFCYYATLGGEEKKDVQARLYHNSRNDFIYNQTLILLKNLAITGREDKTDQGGKYIQLYADDVAKVYIHFASQKEYEQEKDWKELTYNLKLSLYTRFPELVRKLKSTSEKN</sequence>
<dbReference type="EMBL" id="JADOES010000007">
    <property type="protein sequence ID" value="MBT9314856.1"/>
    <property type="molecule type" value="Genomic_DNA"/>
</dbReference>
<reference evidence="1" key="1">
    <citation type="submission" date="2020-11" db="EMBL/GenBank/DDBJ databases">
        <authorList>
            <person name="Konstantinou D."/>
            <person name="Gkelis S."/>
            <person name="Popin R."/>
            <person name="Fewer D."/>
            <person name="Sivonen K."/>
        </authorList>
    </citation>
    <scope>NUCLEOTIDE SEQUENCE</scope>
    <source>
        <strain evidence="1">TAU-MAC 1115</strain>
    </source>
</reference>
<accession>A0A947DFB1</accession>
<evidence type="ECO:0000313" key="1">
    <source>
        <dbReference type="EMBL" id="MBT9314856.1"/>
    </source>
</evidence>
<evidence type="ECO:0000313" key="2">
    <source>
        <dbReference type="Proteomes" id="UP000717364"/>
    </source>
</evidence>
<keyword evidence="2" id="KW-1185">Reference proteome</keyword>
<name>A0A947DFB1_9CYAN</name>